<keyword evidence="5" id="KW-1003">Cell membrane</keyword>
<evidence type="ECO:0000256" key="4">
    <source>
        <dbReference type="ARBA" id="ARBA00014687"/>
    </source>
</evidence>
<evidence type="ECO:0000256" key="9">
    <source>
        <dbReference type="ARBA" id="ARBA00025694"/>
    </source>
</evidence>
<dbReference type="EMBL" id="MCGG01000025">
    <property type="protein sequence ID" value="OEJ67151.1"/>
    <property type="molecule type" value="Genomic_DNA"/>
</dbReference>
<gene>
    <name evidence="17" type="ORF">BEN30_10265</name>
</gene>
<comment type="function">
    <text evidence="9">Cytochrome bo(3) ubiquinol terminal oxidase is the component of the aerobic respiratory chain of E.coli that predominates when cells are grown at high aeration. Has proton pump activity across the membrane in addition to electron transfer, pumping 2 protons/electron.</text>
</comment>
<dbReference type="AlphaFoldDB" id="A0A1E5Q7Q6"/>
<reference evidence="18" key="1">
    <citation type="submission" date="2016-07" db="EMBL/GenBank/DDBJ databases">
        <authorList>
            <person name="Florea S."/>
            <person name="Webb J.S."/>
            <person name="Jaromczyk J."/>
            <person name="Schardl C.L."/>
        </authorList>
    </citation>
    <scope>NUCLEOTIDE SEQUENCE [LARGE SCALE GENOMIC DNA]</scope>
    <source>
        <strain evidence="18">MV-1</strain>
    </source>
</reference>
<feature type="transmembrane region" description="Helical" evidence="15">
    <location>
        <begin position="19"/>
        <end position="40"/>
    </location>
</feature>
<dbReference type="Gene3D" id="1.20.120.80">
    <property type="entry name" value="Cytochrome c oxidase, subunit III, four-helix bundle"/>
    <property type="match status" value="1"/>
</dbReference>
<evidence type="ECO:0000256" key="8">
    <source>
        <dbReference type="ARBA" id="ARBA00023136"/>
    </source>
</evidence>
<dbReference type="RefSeq" id="WP_069957980.1">
    <property type="nucleotide sequence ID" value="NZ_MCGG01000025.1"/>
</dbReference>
<protein>
    <recommendedName>
        <fullName evidence="4">Cytochrome bo(3) ubiquinol oxidase subunit 3</fullName>
    </recommendedName>
    <alternativeName>
        <fullName evidence="12">Cytochrome o ubiquinol oxidase subunit 3</fullName>
    </alternativeName>
    <alternativeName>
        <fullName evidence="10">Oxidase bo(3) subunit 3</fullName>
    </alternativeName>
    <alternativeName>
        <fullName evidence="13">Ubiquinol oxidase polypeptide III</fullName>
    </alternativeName>
    <alternativeName>
        <fullName evidence="11">Ubiquinol oxidase subunit 3</fullName>
    </alternativeName>
</protein>
<keyword evidence="6 14" id="KW-0812">Transmembrane</keyword>
<dbReference type="PROSITE" id="PS50253">
    <property type="entry name" value="COX3"/>
    <property type="match status" value="1"/>
</dbReference>
<evidence type="ECO:0000256" key="5">
    <source>
        <dbReference type="ARBA" id="ARBA00022475"/>
    </source>
</evidence>
<evidence type="ECO:0000313" key="17">
    <source>
        <dbReference type="EMBL" id="OEJ67151.1"/>
    </source>
</evidence>
<evidence type="ECO:0000256" key="2">
    <source>
        <dbReference type="ARBA" id="ARBA00010581"/>
    </source>
</evidence>
<evidence type="ECO:0000256" key="3">
    <source>
        <dbReference type="ARBA" id="ARBA00011700"/>
    </source>
</evidence>
<name>A0A1E5Q7Q6_9PROT</name>
<dbReference type="GO" id="GO:0005886">
    <property type="term" value="C:plasma membrane"/>
    <property type="evidence" value="ECO:0007669"/>
    <property type="project" value="UniProtKB-SubCell"/>
</dbReference>
<comment type="caution">
    <text evidence="17">The sequence shown here is derived from an EMBL/GenBank/DDBJ whole genome shotgun (WGS) entry which is preliminary data.</text>
</comment>
<dbReference type="InterPro" id="IPR000298">
    <property type="entry name" value="Cyt_c_oxidase-like_su3"/>
</dbReference>
<evidence type="ECO:0000256" key="1">
    <source>
        <dbReference type="ARBA" id="ARBA00004651"/>
    </source>
</evidence>
<organism evidence="17 18">
    <name type="scientific">Magnetovibrio blakemorei</name>
    <dbReference type="NCBI Taxonomy" id="28181"/>
    <lineage>
        <taxon>Bacteria</taxon>
        <taxon>Pseudomonadati</taxon>
        <taxon>Pseudomonadota</taxon>
        <taxon>Alphaproteobacteria</taxon>
        <taxon>Rhodospirillales</taxon>
        <taxon>Magnetovibrionaceae</taxon>
        <taxon>Magnetovibrio</taxon>
    </lineage>
</organism>
<evidence type="ECO:0000256" key="13">
    <source>
        <dbReference type="ARBA" id="ARBA00032717"/>
    </source>
</evidence>
<comment type="similarity">
    <text evidence="2 14">Belongs to the cytochrome c oxidase subunit 3 family.</text>
</comment>
<dbReference type="Proteomes" id="UP000095347">
    <property type="component" value="Unassembled WGS sequence"/>
</dbReference>
<evidence type="ECO:0000256" key="12">
    <source>
        <dbReference type="ARBA" id="ARBA00032189"/>
    </source>
</evidence>
<dbReference type="FunFam" id="1.20.120.80:FF:000001">
    <property type="entry name" value="Cytochrome (Ubi)quinol oxidase subunit III"/>
    <property type="match status" value="1"/>
</dbReference>
<dbReference type="PANTHER" id="PTHR11403:SF2">
    <property type="entry name" value="CYTOCHROME BO(3) UBIQUINOL OXIDASE SUBUNIT 3"/>
    <property type="match status" value="1"/>
</dbReference>
<dbReference type="STRING" id="28181.BEN30_10265"/>
<feature type="transmembrane region" description="Helical" evidence="15">
    <location>
        <begin position="157"/>
        <end position="177"/>
    </location>
</feature>
<dbReference type="InterPro" id="IPR024791">
    <property type="entry name" value="Cyt_c/ubiquinol_Oxase_su3"/>
</dbReference>
<dbReference type="Pfam" id="PF00510">
    <property type="entry name" value="COX3"/>
    <property type="match status" value="1"/>
</dbReference>
<sequence>MTSDAETAHVHEHHWEWSWAPLFVVAGTFFLLPISFGFYFAYDSLMYTAIFAGLGTVLLLAGVSIWVNEGLTQTPLLAGVANIGLPIFILSEIFIFLSLFSSYWMLRLGGQSWPPEGTPDGGLEKGIPLIMTVILVSSSVTCHIAEEKLDHGDLSGFNKWWIYTIILGAIFLGFTVYEWQHLIHLDFIPSTNAYSTAFYTITGFHASHVLLGLGAFIAVLIPALGGRTNKTFVNCVSVYWHFVDVVWFFVASQIYFW</sequence>
<comment type="subcellular location">
    <subcellularLocation>
        <location evidence="1 14">Cell membrane</location>
        <topology evidence="1 14">Multi-pass membrane protein</topology>
    </subcellularLocation>
</comment>
<dbReference type="OrthoDB" id="9810850at2"/>
<keyword evidence="18" id="KW-1185">Reference proteome</keyword>
<accession>A0A1E5Q7Q6</accession>
<evidence type="ECO:0000256" key="6">
    <source>
        <dbReference type="ARBA" id="ARBA00022692"/>
    </source>
</evidence>
<evidence type="ECO:0000256" key="11">
    <source>
        <dbReference type="ARBA" id="ARBA00031884"/>
    </source>
</evidence>
<feature type="transmembrane region" description="Helical" evidence="15">
    <location>
        <begin position="79"/>
        <end position="106"/>
    </location>
</feature>
<feature type="transmembrane region" description="Helical" evidence="15">
    <location>
        <begin position="197"/>
        <end position="224"/>
    </location>
</feature>
<keyword evidence="7 15" id="KW-1133">Transmembrane helix</keyword>
<evidence type="ECO:0000256" key="7">
    <source>
        <dbReference type="ARBA" id="ARBA00022989"/>
    </source>
</evidence>
<dbReference type="InterPro" id="IPR035973">
    <property type="entry name" value="Cyt_c_oxidase_su3-like_sf"/>
</dbReference>
<dbReference type="GO" id="GO:0004129">
    <property type="term" value="F:cytochrome-c oxidase activity"/>
    <property type="evidence" value="ECO:0007669"/>
    <property type="project" value="InterPro"/>
</dbReference>
<evidence type="ECO:0000259" key="16">
    <source>
        <dbReference type="PROSITE" id="PS50253"/>
    </source>
</evidence>
<feature type="transmembrane region" description="Helical" evidence="15">
    <location>
        <begin position="46"/>
        <end position="67"/>
    </location>
</feature>
<evidence type="ECO:0000256" key="10">
    <source>
        <dbReference type="ARBA" id="ARBA00030072"/>
    </source>
</evidence>
<dbReference type="SUPFAM" id="SSF81452">
    <property type="entry name" value="Cytochrome c oxidase subunit III-like"/>
    <property type="match status" value="1"/>
</dbReference>
<comment type="subunit">
    <text evidence="3">Heterooctamer of two A chains, two B chains, two C chains and two D chains.</text>
</comment>
<dbReference type="PANTHER" id="PTHR11403">
    <property type="entry name" value="CYTOCHROME C OXIDASE SUBUNIT III"/>
    <property type="match status" value="1"/>
</dbReference>
<feature type="transmembrane region" description="Helical" evidence="15">
    <location>
        <begin position="236"/>
        <end position="256"/>
    </location>
</feature>
<proteinExistence type="inferred from homology"/>
<evidence type="ECO:0000256" key="15">
    <source>
        <dbReference type="SAM" id="Phobius"/>
    </source>
</evidence>
<feature type="domain" description="Heme-copper oxidase subunit III family profile" evidence="16">
    <location>
        <begin position="8"/>
        <end position="257"/>
    </location>
</feature>
<dbReference type="GO" id="GO:0019646">
    <property type="term" value="P:aerobic electron transport chain"/>
    <property type="evidence" value="ECO:0007669"/>
    <property type="project" value="InterPro"/>
</dbReference>
<keyword evidence="8 15" id="KW-0472">Membrane</keyword>
<dbReference type="InterPro" id="IPR013833">
    <property type="entry name" value="Cyt_c_oxidase_su3_a-hlx"/>
</dbReference>
<evidence type="ECO:0000256" key="14">
    <source>
        <dbReference type="RuleBase" id="RU003376"/>
    </source>
</evidence>
<dbReference type="CDD" id="cd00386">
    <property type="entry name" value="Heme_Cu_Oxidase_III_like"/>
    <property type="match status" value="1"/>
</dbReference>
<evidence type="ECO:0000313" key="18">
    <source>
        <dbReference type="Proteomes" id="UP000095347"/>
    </source>
</evidence>